<dbReference type="Proteomes" id="UP000016986">
    <property type="component" value="Unassembled WGS sequence"/>
</dbReference>
<name>U2YVN6_9EURY</name>
<sequence length="891" mass="98897">MIAEARALALVVLVGDFGLHLRHVHLARAVVRTALTADAEVEHLVHELDVELLVGQVAAHRLAQEVRAAARRLNLLVARAVRRAHHAAARVLIGPAATAAVAEFDHPLEAVIVLPREFRLEAGVELVVRVVAQILGHGDTPRALGNALRQRLVRVVATDLPGVEEPVGIVRALEFAERLPEFAPVELLVPLRARAAVAVLAGDGPAEFDDEIRHLVRDALVGRESPLRLRRDERANVQDARSRVTVERPERVVVREDVAEALHVLGEHLGGHRAVLDEREVLLVGRPREQDRVAGLPELPHAIPLRLVVRLDGVHRGRPDAVLDERVHLLAALVVALGVELHEQRRPRPLREHLDDVVELGGVAREVDERVVDELHRRRVVFEHIYHVLDRRREVVVREERHGLRLRDGFERDGGFGDDRERPLAPREQAREVHRRVVRQVRQGLRLIDALARGVVARAFRGPSALVRLLDEHVEVVPGDVALQIGIAVLDLAAFLLHDVEYRRVDAFLDVALGVRGLAEVAHRHLAEARDAPVREDGLHLLDVGVRLAVLQRVRPRRVVADGAADDAPVARGGVGRELQVVDGESLVQPRERDAGLDADRPRLRVGVRRAVHVAGEIEDDGLVDRLAGEARSAAPGEHGNVLRRAVLDDRRDVRGVGGEDDADRRHLVGARVRRVQFAGVGVESDLAVHAGVERLEEVGALDAVALIVVVRVRCCRGLGGVCVRLSRRHVVSVRVSYRYQTPPSHRGPAGVRALADASISTARWRRAGYRAGRRARRRATRPPARSSPRPPPRGAFSPSSRGSRPAGIRGPARPRPCSTRRRVGGAPRTPRSRRARRRRRPRRARPRSRRRPRRRPRCRSSSRARRTARTGARPRRRAARGRARPCTPRR</sequence>
<feature type="compositionally biased region" description="Low complexity" evidence="1">
    <location>
        <begin position="795"/>
        <end position="812"/>
    </location>
</feature>
<evidence type="ECO:0000256" key="1">
    <source>
        <dbReference type="SAM" id="MobiDB-lite"/>
    </source>
</evidence>
<feature type="compositionally biased region" description="Basic residues" evidence="1">
    <location>
        <begin position="831"/>
        <end position="891"/>
    </location>
</feature>
<accession>U2YVN6</accession>
<comment type="caution">
    <text evidence="2">The sequence shown here is derived from an EMBL/GenBank/DDBJ whole genome shotgun (WGS) entry which is preliminary data.</text>
</comment>
<proteinExistence type="predicted"/>
<dbReference type="EMBL" id="BATA01000048">
    <property type="protein sequence ID" value="GAD53095.1"/>
    <property type="molecule type" value="Genomic_DNA"/>
</dbReference>
<protein>
    <submittedName>
        <fullName evidence="2">Uncharacterized protein</fullName>
    </submittedName>
</protein>
<gene>
    <name evidence="2" type="ORF">MBEHAL_1855</name>
</gene>
<keyword evidence="3" id="KW-1185">Reference proteome</keyword>
<feature type="compositionally biased region" description="Basic residues" evidence="1">
    <location>
        <begin position="766"/>
        <end position="781"/>
    </location>
</feature>
<dbReference type="AlphaFoldDB" id="U2YVN6"/>
<organism evidence="2 3">
    <name type="scientific">Halarchaeum acidiphilum MH1-52-1</name>
    <dbReference type="NCBI Taxonomy" id="1261545"/>
    <lineage>
        <taxon>Archaea</taxon>
        <taxon>Methanobacteriati</taxon>
        <taxon>Methanobacteriota</taxon>
        <taxon>Stenosarchaea group</taxon>
        <taxon>Halobacteria</taxon>
        <taxon>Halobacteriales</taxon>
        <taxon>Halobacteriaceae</taxon>
    </lineage>
</organism>
<feature type="region of interest" description="Disordered" evidence="1">
    <location>
        <begin position="766"/>
        <end position="891"/>
    </location>
</feature>
<evidence type="ECO:0000313" key="3">
    <source>
        <dbReference type="Proteomes" id="UP000016986"/>
    </source>
</evidence>
<evidence type="ECO:0000313" key="2">
    <source>
        <dbReference type="EMBL" id="GAD53095.1"/>
    </source>
</evidence>
<reference evidence="2 3" key="1">
    <citation type="submission" date="2013-09" db="EMBL/GenBank/DDBJ databases">
        <title>Whole genome sequencing of Halarchaeum acidiphilum strain MH1-52-1.</title>
        <authorList>
            <person name="Shimane Y."/>
            <person name="Minegishi H."/>
            <person name="Nishi S."/>
            <person name="Echigo A."/>
            <person name="Shuto A."/>
            <person name="Konishi M."/>
            <person name="Ito T."/>
            <person name="Ohkuma M."/>
            <person name="Ohta Y."/>
            <person name="Nagano Y."/>
            <person name="Tsubouchi T."/>
            <person name="Mori K."/>
            <person name="Usui K."/>
            <person name="Kamekura M."/>
            <person name="Usami R."/>
            <person name="Takaki Y."/>
            <person name="Hatada Y."/>
        </authorList>
    </citation>
    <scope>NUCLEOTIDE SEQUENCE [LARGE SCALE GENOMIC DNA]</scope>
    <source>
        <strain evidence="2 3">JCM 16109</strain>
    </source>
</reference>